<dbReference type="InterPro" id="IPR029044">
    <property type="entry name" value="Nucleotide-diphossugar_trans"/>
</dbReference>
<accession>A0A023AXX0</accession>
<keyword evidence="3" id="KW-1185">Reference proteome</keyword>
<evidence type="ECO:0000313" key="2">
    <source>
        <dbReference type="EMBL" id="EZG43313.1"/>
    </source>
</evidence>
<dbReference type="VEuPathDB" id="CryptoDB:GNI_177090"/>
<name>A0A023AXX0_GRENI</name>
<keyword evidence="1" id="KW-0732">Signal</keyword>
<dbReference type="GeneID" id="22916002"/>
<feature type="chain" id="PRO_5001511404" evidence="1">
    <location>
        <begin position="20"/>
        <end position="473"/>
    </location>
</feature>
<dbReference type="EMBL" id="AFNH02001332">
    <property type="protein sequence ID" value="EZG43313.1"/>
    <property type="molecule type" value="Genomic_DNA"/>
</dbReference>
<feature type="signal peptide" evidence="1">
    <location>
        <begin position="1"/>
        <end position="19"/>
    </location>
</feature>
<dbReference type="SUPFAM" id="SSF53448">
    <property type="entry name" value="Nucleotide-diphospho-sugar transferases"/>
    <property type="match status" value="1"/>
</dbReference>
<reference evidence="2" key="1">
    <citation type="submission" date="2013-12" db="EMBL/GenBank/DDBJ databases">
        <authorList>
            <person name="Omoto C.K."/>
            <person name="Sibley D."/>
            <person name="Venepally P."/>
            <person name="Hadjithomas M."/>
            <person name="Karamycheva S."/>
            <person name="Brunk B."/>
            <person name="Roos D."/>
            <person name="Caler E."/>
            <person name="Lorenzi H."/>
        </authorList>
    </citation>
    <scope>NUCLEOTIDE SEQUENCE</scope>
</reference>
<dbReference type="GO" id="GO:0016740">
    <property type="term" value="F:transferase activity"/>
    <property type="evidence" value="ECO:0007669"/>
    <property type="project" value="UniProtKB-KW"/>
</dbReference>
<dbReference type="AlphaFoldDB" id="A0A023AXX0"/>
<proteinExistence type="predicted"/>
<protein>
    <submittedName>
        <fullName evidence="2">Glycosyltransferase family 2 protein</fullName>
    </submittedName>
</protein>
<evidence type="ECO:0000256" key="1">
    <source>
        <dbReference type="SAM" id="SignalP"/>
    </source>
</evidence>
<sequence>MYKVLQACAAALLSVVAVAEEGTTPLVLTTLSPTTLLATTDLSSSTLASVTLPTYLAKGLPSYNYVTDVSNYFKSLRWVFDSASEEPVLDTTMILANGTSEAEAEDGRLMKMRSMIDVWRNISEVFHEVGLKDRETLDDVCLMIPVGARKLNNVWPSMESMLNIRKVPGEILFITGLEPSMREEERRQVKTSLMGNLELLKEQYIPNLPKNVRLRWGVYDGPGGPSVSRWMGSAMTDKEYYMIADGDDMIGLDAIEFRRALMEKYPEVKQVLTSYTNFASEFAYNLINLDREWLANDPTKQMKITFMDIAEQLMQTRIDVEYALSLFRFDEAEASVSTSYKKTQTKEGSLVGWPQLQFLPSCDEMIEEVKKLDKSGLSDEQLVDEAESVAWLEKKCNAEDEPEYVLTCANGWAATRTETFRTIPPTVLTFGEDSLTNWIISTRTRATVCVEYVSSGLYFKGFDNMMSKIFPEY</sequence>
<evidence type="ECO:0000313" key="3">
    <source>
        <dbReference type="Proteomes" id="UP000019763"/>
    </source>
</evidence>
<dbReference type="RefSeq" id="XP_011133432.1">
    <property type="nucleotide sequence ID" value="XM_011135130.1"/>
</dbReference>
<comment type="caution">
    <text evidence="2">The sequence shown here is derived from an EMBL/GenBank/DDBJ whole genome shotgun (WGS) entry which is preliminary data.</text>
</comment>
<organism evidence="2 3">
    <name type="scientific">Gregarina niphandrodes</name>
    <name type="common">Septate eugregarine</name>
    <dbReference type="NCBI Taxonomy" id="110365"/>
    <lineage>
        <taxon>Eukaryota</taxon>
        <taxon>Sar</taxon>
        <taxon>Alveolata</taxon>
        <taxon>Apicomplexa</taxon>
        <taxon>Conoidasida</taxon>
        <taxon>Gregarinasina</taxon>
        <taxon>Eugregarinorida</taxon>
        <taxon>Gregarinidae</taxon>
        <taxon>Gregarina</taxon>
    </lineage>
</organism>
<gene>
    <name evidence="2" type="ORF">GNI_177090</name>
</gene>
<dbReference type="Proteomes" id="UP000019763">
    <property type="component" value="Unassembled WGS sequence"/>
</dbReference>